<dbReference type="GO" id="GO:0005730">
    <property type="term" value="C:nucleolus"/>
    <property type="evidence" value="ECO:0007669"/>
    <property type="project" value="UniProtKB-SubCell"/>
</dbReference>
<dbReference type="PANTHER" id="PTHR19924:SF26">
    <property type="entry name" value="U3 SMALL NUCLEOLAR RNA-ASSOCIATED PROTEIN 15 HOMOLOG"/>
    <property type="match status" value="1"/>
</dbReference>
<dbReference type="OrthoDB" id="431715at2759"/>
<evidence type="ECO:0000256" key="3">
    <source>
        <dbReference type="ARBA" id="ARBA00022574"/>
    </source>
</evidence>
<evidence type="ECO:0000313" key="10">
    <source>
        <dbReference type="Proteomes" id="UP000279259"/>
    </source>
</evidence>
<dbReference type="GO" id="GO:0045943">
    <property type="term" value="P:positive regulation of transcription by RNA polymerase I"/>
    <property type="evidence" value="ECO:0007669"/>
    <property type="project" value="TreeGrafter"/>
</dbReference>
<evidence type="ECO:0000256" key="2">
    <source>
        <dbReference type="ARBA" id="ARBA00022552"/>
    </source>
</evidence>
<dbReference type="InterPro" id="IPR015943">
    <property type="entry name" value="WD40/YVTN_repeat-like_dom_sf"/>
</dbReference>
<dbReference type="InterPro" id="IPR018983">
    <property type="entry name" value="U3_snoRNA-assocProt_15_C"/>
</dbReference>
<accession>A0A427Y2E9</accession>
<feature type="region of interest" description="Disordered" evidence="7">
    <location>
        <begin position="1"/>
        <end position="22"/>
    </location>
</feature>
<dbReference type="Proteomes" id="UP000279259">
    <property type="component" value="Unassembled WGS sequence"/>
</dbReference>
<dbReference type="CDD" id="cd00200">
    <property type="entry name" value="WD40"/>
    <property type="match status" value="1"/>
</dbReference>
<dbReference type="SUPFAM" id="SSF50978">
    <property type="entry name" value="WD40 repeat-like"/>
    <property type="match status" value="1"/>
</dbReference>
<feature type="repeat" description="WD" evidence="6">
    <location>
        <begin position="247"/>
        <end position="288"/>
    </location>
</feature>
<evidence type="ECO:0000256" key="1">
    <source>
        <dbReference type="ARBA" id="ARBA00004604"/>
    </source>
</evidence>
<dbReference type="SMART" id="SM00320">
    <property type="entry name" value="WD40"/>
    <property type="match status" value="7"/>
</dbReference>
<dbReference type="PANTHER" id="PTHR19924">
    <property type="entry name" value="UTP15 U3 SMALL NUCLEOLAR RNA-ASSOCIATED PROTEIN 15 FAMILY MEMBER"/>
    <property type="match status" value="1"/>
</dbReference>
<name>A0A427Y2E9_9TREE</name>
<keyword evidence="5" id="KW-0539">Nucleus</keyword>
<organism evidence="9 10">
    <name type="scientific">Saitozyma podzolica</name>
    <dbReference type="NCBI Taxonomy" id="1890683"/>
    <lineage>
        <taxon>Eukaryota</taxon>
        <taxon>Fungi</taxon>
        <taxon>Dikarya</taxon>
        <taxon>Basidiomycota</taxon>
        <taxon>Agaricomycotina</taxon>
        <taxon>Tremellomycetes</taxon>
        <taxon>Tremellales</taxon>
        <taxon>Trimorphomycetaceae</taxon>
        <taxon>Saitozyma</taxon>
    </lineage>
</organism>
<dbReference type="PROSITE" id="PS50294">
    <property type="entry name" value="WD_REPEATS_REGION"/>
    <property type="match status" value="2"/>
</dbReference>
<dbReference type="GO" id="GO:0006364">
    <property type="term" value="P:rRNA processing"/>
    <property type="evidence" value="ECO:0007669"/>
    <property type="project" value="UniProtKB-KW"/>
</dbReference>
<evidence type="ECO:0000256" key="6">
    <source>
        <dbReference type="PROSITE-ProRule" id="PRU00221"/>
    </source>
</evidence>
<dbReference type="AlphaFoldDB" id="A0A427Y2E9"/>
<dbReference type="STRING" id="1890683.A0A427Y2E9"/>
<dbReference type="Pfam" id="PF00400">
    <property type="entry name" value="WD40"/>
    <property type="match status" value="5"/>
</dbReference>
<keyword evidence="10" id="KW-1185">Reference proteome</keyword>
<protein>
    <recommendedName>
        <fullName evidence="8">U3 small nucleolar RNA-associated protein 15 C-terminal domain-containing protein</fullName>
    </recommendedName>
</protein>
<evidence type="ECO:0000256" key="5">
    <source>
        <dbReference type="ARBA" id="ARBA00023242"/>
    </source>
</evidence>
<dbReference type="InterPro" id="IPR001680">
    <property type="entry name" value="WD40_rpt"/>
</dbReference>
<evidence type="ECO:0000259" key="8">
    <source>
        <dbReference type="Pfam" id="PF09384"/>
    </source>
</evidence>
<comment type="subcellular location">
    <subcellularLocation>
        <location evidence="1">Nucleus</location>
        <location evidence="1">Nucleolus</location>
    </subcellularLocation>
</comment>
<feature type="domain" description="U3 small nucleolar RNA-associated protein 15 C-terminal" evidence="8">
    <location>
        <begin position="370"/>
        <end position="510"/>
    </location>
</feature>
<dbReference type="Pfam" id="PF09384">
    <property type="entry name" value="UTP15_C"/>
    <property type="match status" value="1"/>
</dbReference>
<keyword evidence="4" id="KW-0677">Repeat</keyword>
<dbReference type="PROSITE" id="PS50082">
    <property type="entry name" value="WD_REPEATS_2"/>
    <property type="match status" value="4"/>
</dbReference>
<dbReference type="Gene3D" id="2.130.10.10">
    <property type="entry name" value="YVTN repeat-like/Quinoprotein amine dehydrogenase"/>
    <property type="match status" value="2"/>
</dbReference>
<dbReference type="InterPro" id="IPR036322">
    <property type="entry name" value="WD40_repeat_dom_sf"/>
</dbReference>
<proteinExistence type="predicted"/>
<feature type="repeat" description="WD" evidence="6">
    <location>
        <begin position="88"/>
        <end position="117"/>
    </location>
</feature>
<feature type="repeat" description="WD" evidence="6">
    <location>
        <begin position="118"/>
        <end position="159"/>
    </location>
</feature>
<evidence type="ECO:0000256" key="4">
    <source>
        <dbReference type="ARBA" id="ARBA00022737"/>
    </source>
</evidence>
<dbReference type="FunFam" id="2.130.10.10:FF:000926">
    <property type="entry name" value="U3 small nucleolar RNA-associated protein 15"/>
    <property type="match status" value="1"/>
</dbReference>
<sequence length="524" mass="57717">MNFLPLPSLPAPPKQQSTLNPHSRHFHTFRHPLFIKHPSAITHIHFCPSKPHRYAVTSSTRVLIYAPKTGKVVKTISRFKDTARGGEFRKDGKLVVAGGDDGTVQVFDVASRAVLRSMKEHNQPVHVTHFSPHLPQLLSASDDTTVKLYDLSTQACISTLSSHTDYVRSALFHPTDPNLLLSASYDTTFRVHDVRLPEPSANVMTMRHGDSPIEDILAFPSGGVAVSVGGPILRVWDMAMGKCIRALSNHQKTVTSVTFDGTKGRVLTGGLDMMVKVYDVEDWKVVHTMRYPAPVLSLAVSPDDTHIAAGMTDGTLSVRRREPKASEASEQEIKSSALAGGAYEYFADMEAVFGTGHIKAKGKGLPPVIGAADEIRVETRRRDKLKEYDRMLKAFKYSAALDAGLNKNVRPSTTFALIQELIHRDGLRIALSGRDETTLEPILVFLVRHVTDPRFGELASEVAGVIIDLYTPVLGQSPVIDEMLGKMQNRIERELGFERDLMKLRGALDMTLAQAAMSQIEDTA</sequence>
<gene>
    <name evidence="9" type="ORF">EHS25_005010</name>
</gene>
<comment type="caution">
    <text evidence="9">The sequence shown here is derived from an EMBL/GenBank/DDBJ whole genome shotgun (WGS) entry which is preliminary data.</text>
</comment>
<dbReference type="EMBL" id="RSCD01000021">
    <property type="protein sequence ID" value="RSH85203.1"/>
    <property type="molecule type" value="Genomic_DNA"/>
</dbReference>
<reference evidence="9 10" key="1">
    <citation type="submission" date="2018-11" db="EMBL/GenBank/DDBJ databases">
        <title>Genome sequence of Saitozyma podzolica DSM 27192.</title>
        <authorList>
            <person name="Aliyu H."/>
            <person name="Gorte O."/>
            <person name="Ochsenreither K."/>
        </authorList>
    </citation>
    <scope>NUCLEOTIDE SEQUENCE [LARGE SCALE GENOMIC DNA]</scope>
    <source>
        <strain evidence="9 10">DSM 27192</strain>
    </source>
</reference>
<evidence type="ECO:0000256" key="7">
    <source>
        <dbReference type="SAM" id="MobiDB-lite"/>
    </source>
</evidence>
<keyword evidence="3 6" id="KW-0853">WD repeat</keyword>
<evidence type="ECO:0000313" key="9">
    <source>
        <dbReference type="EMBL" id="RSH85203.1"/>
    </source>
</evidence>
<feature type="repeat" description="WD" evidence="6">
    <location>
        <begin position="160"/>
        <end position="195"/>
    </location>
</feature>
<keyword evidence="2" id="KW-0698">rRNA processing</keyword>